<dbReference type="AlphaFoldDB" id="A0AAG5D1P8"/>
<name>A0AAG5D1P8_ANOAO</name>
<protein>
    <submittedName>
        <fullName evidence="2">Uncharacterized protein</fullName>
    </submittedName>
</protein>
<dbReference type="PANTHER" id="PTHR31489:SF2">
    <property type="entry name" value="PROTEIN LIN-52 HOMOLOG"/>
    <property type="match status" value="1"/>
</dbReference>
<comment type="similarity">
    <text evidence="1">Belongs to the lin-52 family.</text>
</comment>
<proteinExistence type="inferred from homology"/>
<dbReference type="PANTHER" id="PTHR31489">
    <property type="entry name" value="LIN52 FAMILY MEMBER"/>
    <property type="match status" value="1"/>
</dbReference>
<dbReference type="Proteomes" id="UP000075880">
    <property type="component" value="Unassembled WGS sequence"/>
</dbReference>
<evidence type="ECO:0000313" key="2">
    <source>
        <dbReference type="EnsemblMetazoa" id="ENSAATROPP005091"/>
    </source>
</evidence>
<dbReference type="EnsemblMetazoa" id="ENSAATROPT005505">
    <property type="protein sequence ID" value="ENSAATROPP005091"/>
    <property type="gene ID" value="ENSAATROPG004429"/>
</dbReference>
<dbReference type="GO" id="GO:0070176">
    <property type="term" value="C:DRM complex"/>
    <property type="evidence" value="ECO:0007669"/>
    <property type="project" value="InterPro"/>
</dbReference>
<organism evidence="2 3">
    <name type="scientific">Anopheles atroparvus</name>
    <name type="common">European mosquito</name>
    <dbReference type="NCBI Taxonomy" id="41427"/>
    <lineage>
        <taxon>Eukaryota</taxon>
        <taxon>Metazoa</taxon>
        <taxon>Ecdysozoa</taxon>
        <taxon>Arthropoda</taxon>
        <taxon>Hexapoda</taxon>
        <taxon>Insecta</taxon>
        <taxon>Pterygota</taxon>
        <taxon>Neoptera</taxon>
        <taxon>Endopterygota</taxon>
        <taxon>Diptera</taxon>
        <taxon>Nematocera</taxon>
        <taxon>Culicoidea</taxon>
        <taxon>Culicidae</taxon>
        <taxon>Anophelinae</taxon>
        <taxon>Anopheles</taxon>
    </lineage>
</organism>
<sequence>MPNKYNQNIKEEFDGREFTELEALEHESPQLWHLNDPEFAQQPWMKGFTEGDINAMYQLGALSKNGLLVEIKKIFDQAYNIGLQEAKELTKGKSLDIFANTSRRSK</sequence>
<keyword evidence="3" id="KW-1185">Reference proteome</keyword>
<dbReference type="GO" id="GO:0006355">
    <property type="term" value="P:regulation of DNA-templated transcription"/>
    <property type="evidence" value="ECO:0007669"/>
    <property type="project" value="InterPro"/>
</dbReference>
<dbReference type="Pfam" id="PF10044">
    <property type="entry name" value="LIN52"/>
    <property type="match status" value="1"/>
</dbReference>
<accession>A0AAG5D1P8</accession>
<dbReference type="InterPro" id="IPR018737">
    <property type="entry name" value="DREAM_LIN52"/>
</dbReference>
<reference evidence="2" key="1">
    <citation type="submission" date="2024-04" db="UniProtKB">
        <authorList>
            <consortium name="EnsemblMetazoa"/>
        </authorList>
    </citation>
    <scope>IDENTIFICATION</scope>
    <source>
        <strain evidence="2">EBRO</strain>
    </source>
</reference>
<evidence type="ECO:0000313" key="3">
    <source>
        <dbReference type="Proteomes" id="UP000075880"/>
    </source>
</evidence>
<evidence type="ECO:0000256" key="1">
    <source>
        <dbReference type="ARBA" id="ARBA00005456"/>
    </source>
</evidence>